<evidence type="ECO:0000256" key="7">
    <source>
        <dbReference type="ARBA" id="ARBA00023125"/>
    </source>
</evidence>
<dbReference type="GO" id="GO:0000166">
    <property type="term" value="F:nucleotide binding"/>
    <property type="evidence" value="ECO:0007669"/>
    <property type="project" value="InterPro"/>
</dbReference>
<comment type="catalytic activity">
    <reaction evidence="8">
        <text>DNA(n) + a 2'-deoxyribonucleoside 5'-triphosphate = DNA(n+1) + diphosphate</text>
        <dbReference type="Rhea" id="RHEA:22508"/>
        <dbReference type="Rhea" id="RHEA-COMP:17339"/>
        <dbReference type="Rhea" id="RHEA-COMP:17340"/>
        <dbReference type="ChEBI" id="CHEBI:33019"/>
        <dbReference type="ChEBI" id="CHEBI:61560"/>
        <dbReference type="ChEBI" id="CHEBI:173112"/>
        <dbReference type="EC" id="2.7.7.7"/>
    </reaction>
</comment>
<feature type="region of interest" description="Disordered" evidence="9">
    <location>
        <begin position="226"/>
        <end position="329"/>
    </location>
</feature>
<feature type="compositionally biased region" description="Pro residues" evidence="9">
    <location>
        <begin position="232"/>
        <end position="248"/>
    </location>
</feature>
<dbReference type="InterPro" id="IPR004868">
    <property type="entry name" value="DNA-dir_DNA_pol_B_mt/vir"/>
</dbReference>
<feature type="compositionally biased region" description="Polar residues" evidence="9">
    <location>
        <begin position="318"/>
        <end position="327"/>
    </location>
</feature>
<dbReference type="Pfam" id="PF03175">
    <property type="entry name" value="DNA_pol_B_2"/>
    <property type="match status" value="2"/>
</dbReference>
<feature type="domain" description="DNA-directed DNA polymerase family B mitochondria/virus" evidence="10">
    <location>
        <begin position="755"/>
        <end position="944"/>
    </location>
</feature>
<dbReference type="GO" id="GO:0003887">
    <property type="term" value="F:DNA-directed DNA polymerase activity"/>
    <property type="evidence" value="ECO:0007669"/>
    <property type="project" value="UniProtKB-KW"/>
</dbReference>
<dbReference type="InterPro" id="IPR012337">
    <property type="entry name" value="RNaseH-like_sf"/>
</dbReference>
<proteinExistence type="inferred from homology"/>
<dbReference type="PANTHER" id="PTHR33568:SF3">
    <property type="entry name" value="DNA-DIRECTED DNA POLYMERASE"/>
    <property type="match status" value="1"/>
</dbReference>
<dbReference type="InterPro" id="IPR023211">
    <property type="entry name" value="DNA_pol_palm_dom_sf"/>
</dbReference>
<keyword evidence="12" id="KW-1185">Reference proteome</keyword>
<protein>
    <recommendedName>
        <fullName evidence="2">DNA-directed DNA polymerase</fullName>
        <ecNumber evidence="2">2.7.7.7</ecNumber>
    </recommendedName>
</protein>
<accession>A0A4U5TW25</accession>
<keyword evidence="4" id="KW-0548">Nucleotidyltransferase</keyword>
<evidence type="ECO:0000256" key="6">
    <source>
        <dbReference type="ARBA" id="ARBA00022932"/>
    </source>
</evidence>
<feature type="compositionally biased region" description="Pro residues" evidence="9">
    <location>
        <begin position="285"/>
        <end position="294"/>
    </location>
</feature>
<reference evidence="11 12" key="1">
    <citation type="submission" date="2019-01" db="EMBL/GenBank/DDBJ databases">
        <title>Genome Assembly of Collichthys lucidus.</title>
        <authorList>
            <person name="Cai M."/>
            <person name="Xiao S."/>
        </authorList>
    </citation>
    <scope>NUCLEOTIDE SEQUENCE [LARGE SCALE GENOMIC DNA]</scope>
    <source>
        <strain evidence="11">JT15FE1705JMU</strain>
        <tissue evidence="11">Muscle</tissue>
    </source>
</reference>
<organism evidence="11 12">
    <name type="scientific">Collichthys lucidus</name>
    <name type="common">Big head croaker</name>
    <name type="synonym">Sciaena lucida</name>
    <dbReference type="NCBI Taxonomy" id="240159"/>
    <lineage>
        <taxon>Eukaryota</taxon>
        <taxon>Metazoa</taxon>
        <taxon>Chordata</taxon>
        <taxon>Craniata</taxon>
        <taxon>Vertebrata</taxon>
        <taxon>Euteleostomi</taxon>
        <taxon>Actinopterygii</taxon>
        <taxon>Neopterygii</taxon>
        <taxon>Teleostei</taxon>
        <taxon>Neoteleostei</taxon>
        <taxon>Acanthomorphata</taxon>
        <taxon>Eupercaria</taxon>
        <taxon>Sciaenidae</taxon>
        <taxon>Collichthys</taxon>
    </lineage>
</organism>
<name>A0A4U5TW25_COLLU</name>
<feature type="compositionally biased region" description="Basic and acidic residues" evidence="9">
    <location>
        <begin position="86"/>
        <end position="117"/>
    </location>
</feature>
<evidence type="ECO:0000256" key="4">
    <source>
        <dbReference type="ARBA" id="ARBA00022695"/>
    </source>
</evidence>
<sequence>MEHDGDAGSTPAASAHARKQRLRLKRREHPGNAGNSAATASGASEPAASAHVRKQRLRLGRRNHPGHAGNSAATASGASVVKQRSRGTETLEPARHSESGSTDPEARRREPDTRSLESEVQPAREGVNSHPLTANERERLQKFDVFCEIADFIKKPDDLERLQRLDALCEIADYNVAVANVGEPSSSTANNYFQPLEDALLLLNQNPSSSDVENYFHSLELALHQIDHTPPSSSPPSPSPSSSPPSPSPSSSSPSPSPSPPSPLPSSSSPLPTPPSCSHANESQVPPPSPPPNPQVHAQHGGGGDEGRGLSDSPPRPSTSSASNITTVPRERFNNLELRRVFTVPPARNIPDLAQFYDDVMLILREMADAVRAQVGRNDVIQLELIGENVQNHVSVVVEDEHGDAILPAFEGLLERLVQSNAEIASDARLELVVQVVHDPRGGVKRKLDKTLDCEIIRIKRQHLYIVDNRNDHLCFAINLAHVNDPPITDNQALEQGRQFQRLVGLTPQTPVTFTDVCKFEKILNRKIVIFYRSPDRQPLSHFETAFSDRSNPLFLFLFQNHYYGIKNLKAFLGVPYVCHYCYKSYTKPYAHQCKGHCSVCNNPDCIKQELKPVACSDCNRTCRTPLCFDRHKEPRERPLGATHSSICNKIKRCQSCKKMTTSHNHKCQRPKCNICGEKLDSDAGDHLCFIQPLPPTRDHTDKLIFYDCETFVVQQNVHKPFLVCTKTLSGVRWASYGLNCVRDFLLHFRRPAYLNSVFVAHNAKGFDSYLILNTMIEMGMQPSLIMQGSKILCFQDPDFNLKFIDSLSFLTMRLSAMPKALGFSDQTKGHFPHGFSSEKNLQYIGAYPPPHNYGVERMTRAQQQEFYGWYREVSQGTFDFEKEARLYCENDVDILAKGCILFRNQFLTDTGVDPFSCITIASACMKVFLTKFLPPKTLAVPSPDNYRCQTKSYSHASIQWLEWVARSTNVFIQHALNKGEKQVGPYFVDGFAEIDGVAYAWEFLGCFYHGCPSCFNPHDICPLRRVPFEELHAATEEKMQALKSVYGVQTVVMWEHEWSALKNVHAGVKAFLGSFLPPEPLCPRDALFGGRTSAVRLRYTAGPNETVHYVDVTSLYPYVNCNFSYPLGHPTIIHKDFDHPQNYFGFIKATIHPPRGLLFPVLPYKTSRGKLVFTLCRSCAEINNQTGPCRHDERARALTGVWVSVEVNKALEVGYRVGKIIEVWHFDRRSDSIFVGYMHTFLKGKQEASGYPPEATDQESREKYIRDYELHQGVRLDADKIEVNPAKRQVAKLCLNSFWGKFAQRSNLPQTTLVSDPEDFLRFMFSGQYNVKYFNFLNDKTAMIQWNYHKRCVVPPGRANNVFIAAFTTAYARLKLYSYLEQVQENVLYMDTDSLIYVVKDGATPLKLGNYLGDLTDELDGDSIQEFAAAGPKSYAYQTRQKKKVVLRVKGITQTTECCEQVNFDSVRELVEGYLKGSRGGVIETPQHNIRRNKKSFLLKNCTFQKKFRVVYDKRRLFSDGTTLPFGY</sequence>
<evidence type="ECO:0000313" key="11">
    <source>
        <dbReference type="EMBL" id="TKS65834.1"/>
    </source>
</evidence>
<dbReference type="InterPro" id="IPR036397">
    <property type="entry name" value="RNaseH_sf"/>
</dbReference>
<dbReference type="Gene3D" id="1.10.287.690">
    <property type="entry name" value="Helix hairpin bin"/>
    <property type="match status" value="1"/>
</dbReference>
<feature type="region of interest" description="Disordered" evidence="9">
    <location>
        <begin position="1"/>
        <end position="135"/>
    </location>
</feature>
<gene>
    <name evidence="11" type="ORF">D9C73_028042</name>
</gene>
<dbReference type="Proteomes" id="UP000298787">
    <property type="component" value="Unassembled WGS sequence"/>
</dbReference>
<keyword evidence="7" id="KW-0238">DNA-binding</keyword>
<dbReference type="GO" id="GO:0003677">
    <property type="term" value="F:DNA binding"/>
    <property type="evidence" value="ECO:0007669"/>
    <property type="project" value="UniProtKB-KW"/>
</dbReference>
<dbReference type="Gene3D" id="3.30.420.10">
    <property type="entry name" value="Ribonuclease H-like superfamily/Ribonuclease H"/>
    <property type="match status" value="1"/>
</dbReference>
<evidence type="ECO:0000313" key="12">
    <source>
        <dbReference type="Proteomes" id="UP000298787"/>
    </source>
</evidence>
<dbReference type="STRING" id="240159.A0A4U5TW25"/>
<feature type="compositionally biased region" description="Pro residues" evidence="9">
    <location>
        <begin position="255"/>
        <end position="264"/>
    </location>
</feature>
<evidence type="ECO:0000259" key="10">
    <source>
        <dbReference type="Pfam" id="PF03175"/>
    </source>
</evidence>
<dbReference type="InterPro" id="IPR043502">
    <property type="entry name" value="DNA/RNA_pol_sf"/>
</dbReference>
<evidence type="ECO:0000256" key="3">
    <source>
        <dbReference type="ARBA" id="ARBA00022679"/>
    </source>
</evidence>
<dbReference type="EMBL" id="ML241118">
    <property type="protein sequence ID" value="TKS65834.1"/>
    <property type="molecule type" value="Genomic_DNA"/>
</dbReference>
<feature type="compositionally biased region" description="Basic residues" evidence="9">
    <location>
        <begin position="51"/>
        <end position="65"/>
    </location>
</feature>
<dbReference type="GO" id="GO:0006260">
    <property type="term" value="P:DNA replication"/>
    <property type="evidence" value="ECO:0007669"/>
    <property type="project" value="UniProtKB-KW"/>
</dbReference>
<comment type="similarity">
    <text evidence="1">Belongs to the DNA polymerase type-B family.</text>
</comment>
<evidence type="ECO:0000256" key="2">
    <source>
        <dbReference type="ARBA" id="ARBA00012417"/>
    </source>
</evidence>
<feature type="compositionally biased region" description="Low complexity" evidence="9">
    <location>
        <begin position="66"/>
        <end position="79"/>
    </location>
</feature>
<keyword evidence="6" id="KW-0239">DNA-directed DNA polymerase</keyword>
<keyword evidence="5" id="KW-0235">DNA replication</keyword>
<feature type="domain" description="DNA-directed DNA polymerase family B mitochondria/virus" evidence="10">
    <location>
        <begin position="1085"/>
        <end position="1385"/>
    </location>
</feature>
<evidence type="ECO:0000256" key="8">
    <source>
        <dbReference type="ARBA" id="ARBA00049244"/>
    </source>
</evidence>
<evidence type="ECO:0000256" key="9">
    <source>
        <dbReference type="SAM" id="MobiDB-lite"/>
    </source>
</evidence>
<dbReference type="EC" id="2.7.7.7" evidence="2"/>
<keyword evidence="3" id="KW-0808">Transferase</keyword>
<evidence type="ECO:0000256" key="1">
    <source>
        <dbReference type="ARBA" id="ARBA00005755"/>
    </source>
</evidence>
<dbReference type="Gene3D" id="3.90.1600.10">
    <property type="entry name" value="Palm domain of DNA polymerase"/>
    <property type="match status" value="1"/>
</dbReference>
<dbReference type="PANTHER" id="PTHR33568">
    <property type="entry name" value="DNA POLYMERASE"/>
    <property type="match status" value="1"/>
</dbReference>
<dbReference type="SUPFAM" id="SSF56672">
    <property type="entry name" value="DNA/RNA polymerases"/>
    <property type="match status" value="1"/>
</dbReference>
<evidence type="ECO:0000256" key="5">
    <source>
        <dbReference type="ARBA" id="ARBA00022705"/>
    </source>
</evidence>
<feature type="compositionally biased region" description="Basic residues" evidence="9">
    <location>
        <begin position="16"/>
        <end position="28"/>
    </location>
</feature>
<dbReference type="SUPFAM" id="SSF53098">
    <property type="entry name" value="Ribonuclease H-like"/>
    <property type="match status" value="1"/>
</dbReference>
<feature type="compositionally biased region" description="Low complexity" evidence="9">
    <location>
        <begin position="31"/>
        <end position="50"/>
    </location>
</feature>